<evidence type="ECO:0000259" key="2">
    <source>
        <dbReference type="Pfam" id="PF00266"/>
    </source>
</evidence>
<dbReference type="InterPro" id="IPR015421">
    <property type="entry name" value="PyrdxlP-dep_Trfase_major"/>
</dbReference>
<dbReference type="PROSITE" id="PS51318">
    <property type="entry name" value="TAT"/>
    <property type="match status" value="1"/>
</dbReference>
<dbReference type="PANTHER" id="PTHR43586">
    <property type="entry name" value="CYSTEINE DESULFURASE"/>
    <property type="match status" value="1"/>
</dbReference>
<dbReference type="InterPro" id="IPR006311">
    <property type="entry name" value="TAT_signal"/>
</dbReference>
<dbReference type="Pfam" id="PF00266">
    <property type="entry name" value="Aminotran_5"/>
    <property type="match status" value="1"/>
</dbReference>
<accession>A0ABS3CF95</accession>
<reference evidence="3 4" key="1">
    <citation type="submission" date="2021-03" db="EMBL/GenBank/DDBJ databases">
        <title>novel species isolated from a fishpond in China.</title>
        <authorList>
            <person name="Lu H."/>
            <person name="Cai Z."/>
        </authorList>
    </citation>
    <scope>NUCLEOTIDE SEQUENCE [LARGE SCALE GENOMIC DNA]</scope>
    <source>
        <strain evidence="3 4">YJ13C</strain>
    </source>
</reference>
<comment type="caution">
    <text evidence="3">The sequence shown here is derived from an EMBL/GenBank/DDBJ whole genome shotgun (WGS) entry which is preliminary data.</text>
</comment>
<gene>
    <name evidence="3" type="ORF">J0A69_09690</name>
</gene>
<keyword evidence="3" id="KW-0032">Aminotransferase</keyword>
<keyword evidence="1" id="KW-0663">Pyridoxal phosphate</keyword>
<keyword evidence="3" id="KW-0808">Transferase</keyword>
<evidence type="ECO:0000256" key="1">
    <source>
        <dbReference type="ARBA" id="ARBA00022898"/>
    </source>
</evidence>
<name>A0ABS3CF95_9BACT</name>
<keyword evidence="4" id="KW-1185">Reference proteome</keyword>
<proteinExistence type="predicted"/>
<dbReference type="PANTHER" id="PTHR43586:SF4">
    <property type="entry name" value="ISOPENICILLIN N EPIMERASE"/>
    <property type="match status" value="1"/>
</dbReference>
<feature type="domain" description="Aminotransferase class V" evidence="2">
    <location>
        <begin position="66"/>
        <end position="410"/>
    </location>
</feature>
<dbReference type="Gene3D" id="3.40.640.10">
    <property type="entry name" value="Type I PLP-dependent aspartate aminotransferase-like (Major domain)"/>
    <property type="match status" value="1"/>
</dbReference>
<dbReference type="Proteomes" id="UP000664480">
    <property type="component" value="Unassembled WGS sequence"/>
</dbReference>
<dbReference type="RefSeq" id="WP_206586356.1">
    <property type="nucleotide sequence ID" value="NZ_JAFKCU010000002.1"/>
</dbReference>
<dbReference type="InterPro" id="IPR015424">
    <property type="entry name" value="PyrdxlP-dep_Trfase"/>
</dbReference>
<evidence type="ECO:0000313" key="4">
    <source>
        <dbReference type="Proteomes" id="UP000664480"/>
    </source>
</evidence>
<dbReference type="GO" id="GO:0008483">
    <property type="term" value="F:transaminase activity"/>
    <property type="evidence" value="ECO:0007669"/>
    <property type="project" value="UniProtKB-KW"/>
</dbReference>
<dbReference type="SUPFAM" id="SSF53383">
    <property type="entry name" value="PLP-dependent transferases"/>
    <property type="match status" value="1"/>
</dbReference>
<dbReference type="EMBL" id="JAFKCU010000002">
    <property type="protein sequence ID" value="MBN7815702.1"/>
    <property type="molecule type" value="Genomic_DNA"/>
</dbReference>
<protein>
    <submittedName>
        <fullName evidence="3">Aminotransferase class V-fold PLP-dependent enzyme</fullName>
    </submittedName>
</protein>
<sequence>MKSRRSFLQKLGIGIMAPGLLGIPDSKANSLNHNLQGEEFWEQVRDQFPLTQIRIYMNNGTFGPSPKAVLEALKNSFEQTNASGEYGHIDPLRAQLADFVGIKESEISLTHNTTEGINIMVWGLPLKAGDEVIITYHEHAGNAIPWLNRAKLHGIVLKPFEPGLTKEENLDLIKSLVTPKTKVIAVPHITCTTGLVMPVKEIADFARSKGIYTAIDGAHGAGTFDLNLKELGVDFYASSYHKWVLGPNGTGFLYVREELLDDLQAFQVGAYSETGYDLHQKPLQLNEYVKTAHRYDYGSQSLPMIKGVLAAVNFHQEIGRQKIETRIRELNQQLYDGLAEMNNQLEIITPKEAESRICMVAFKPKNKDYEEAYREISQEGFRIRIVPEGGINAIRISTHIYNKKAEVDLLLNAVQKVLG</sequence>
<evidence type="ECO:0000313" key="3">
    <source>
        <dbReference type="EMBL" id="MBN7815702.1"/>
    </source>
</evidence>
<dbReference type="InterPro" id="IPR000192">
    <property type="entry name" value="Aminotrans_V_dom"/>
</dbReference>
<organism evidence="3 4">
    <name type="scientific">Algoriphagus pacificus</name>
    <dbReference type="NCBI Taxonomy" id="2811234"/>
    <lineage>
        <taxon>Bacteria</taxon>
        <taxon>Pseudomonadati</taxon>
        <taxon>Bacteroidota</taxon>
        <taxon>Cytophagia</taxon>
        <taxon>Cytophagales</taxon>
        <taxon>Cyclobacteriaceae</taxon>
        <taxon>Algoriphagus</taxon>
    </lineage>
</organism>
<dbReference type="Gene3D" id="3.90.1150.10">
    <property type="entry name" value="Aspartate Aminotransferase, domain 1"/>
    <property type="match status" value="1"/>
</dbReference>
<dbReference type="InterPro" id="IPR015422">
    <property type="entry name" value="PyrdxlP-dep_Trfase_small"/>
</dbReference>